<dbReference type="RefSeq" id="WP_138649920.1">
    <property type="nucleotide sequence ID" value="NZ_VCKW01000339.1"/>
</dbReference>
<accession>A0A5C4J065</accession>
<comment type="caution">
    <text evidence="1">The sequence shown here is derived from an EMBL/GenBank/DDBJ whole genome shotgun (WGS) entry which is preliminary data.</text>
</comment>
<reference evidence="1 2" key="1">
    <citation type="submission" date="2019-05" db="EMBL/GenBank/DDBJ databases">
        <title>Draft genome sequence of Actinomadura sp. 14C53.</title>
        <authorList>
            <person name="Saricaoglu S."/>
            <person name="Isik K."/>
        </authorList>
    </citation>
    <scope>NUCLEOTIDE SEQUENCE [LARGE SCALE GENOMIC DNA]</scope>
    <source>
        <strain evidence="1 2">14C53</strain>
    </source>
</reference>
<organism evidence="1 2">
    <name type="scientific">Actinomadura soli</name>
    <dbReference type="NCBI Taxonomy" id="2508997"/>
    <lineage>
        <taxon>Bacteria</taxon>
        <taxon>Bacillati</taxon>
        <taxon>Actinomycetota</taxon>
        <taxon>Actinomycetes</taxon>
        <taxon>Streptosporangiales</taxon>
        <taxon>Thermomonosporaceae</taxon>
        <taxon>Actinomadura</taxon>
    </lineage>
</organism>
<keyword evidence="2" id="KW-1185">Reference proteome</keyword>
<gene>
    <name evidence="1" type="ORF">ETD83_37330</name>
</gene>
<evidence type="ECO:0000313" key="2">
    <source>
        <dbReference type="Proteomes" id="UP000309174"/>
    </source>
</evidence>
<dbReference type="AlphaFoldDB" id="A0A5C4J065"/>
<name>A0A5C4J065_9ACTN</name>
<sequence length="649" mass="70413">MILTSTYRAKTEMSRDLLAAYSPLDHTTTAGLSADVVQGAYERLLRRLVVLIALHGPTAPARFLDALTEAARPCDPDAVVDSVDLTAAFLEHGTAGLDRGAGHRVGHGAGGAVSELQQELVHFSRIVDIGQLGLQAGVTEHALRRLRGSDRLPDSLKVLSELIIVTRSRMIQRGASLPAPCLRPGGAIETDVAYDLTTSAPAFSPDYWMVVRCARRRVRRRLRYELSALLAYLTPAEAALALWAHCYEQHLSTAVELGLVQVDSVDGTTVVTWRYQPAPAVGDDAVGRVADTLPSLARLAPGETSTACGHQVEATGPASARVVEATADTKSGNKDAPRSSAVAVLAAAAALSSPTPGALAGKARDLIAAYTGPDLVSMEAGHIHLNRDLDRDQDAGAAIGAVLHALLAGRQAKPPVLTPMMDDDHVLIRLTPDTYLRFLRRAFPAAPMHLICESSPIIRAIVVALYKRLRESPLTHRLQMRGANLFLPLQDGSHCELFEDIDGDPITGCVFFETALLIYRSAPDRFDTYFTSRYHLDTDVHQHAATILSPPAAAQRTQRHDTTVADLRDYYRRFNDVTDPHRPDPHISALVDDILAGADPVFTHLNVLEDYYEVQQRRVRALLGLLGLPLRLVTVHFNSTTGRVVICND</sequence>
<dbReference type="OrthoDB" id="3499228at2"/>
<dbReference type="EMBL" id="VCKW01000339">
    <property type="protein sequence ID" value="TMQ90011.1"/>
    <property type="molecule type" value="Genomic_DNA"/>
</dbReference>
<protein>
    <submittedName>
        <fullName evidence="1">Uncharacterized protein</fullName>
    </submittedName>
</protein>
<proteinExistence type="predicted"/>
<dbReference type="Proteomes" id="UP000309174">
    <property type="component" value="Unassembled WGS sequence"/>
</dbReference>
<evidence type="ECO:0000313" key="1">
    <source>
        <dbReference type="EMBL" id="TMQ90011.1"/>
    </source>
</evidence>